<keyword evidence="3" id="KW-0808">Transferase</keyword>
<dbReference type="PANTHER" id="PTHR24419">
    <property type="entry name" value="INTERLEUKIN-1 RECEPTOR-ASSOCIATED KINASE"/>
    <property type="match status" value="1"/>
</dbReference>
<evidence type="ECO:0000256" key="3">
    <source>
        <dbReference type="ARBA" id="ARBA00022679"/>
    </source>
</evidence>
<dbReference type="EMBL" id="KZ825833">
    <property type="protein sequence ID" value="PYH96785.1"/>
    <property type="molecule type" value="Genomic_DNA"/>
</dbReference>
<dbReference type="Pfam" id="PF12330">
    <property type="entry name" value="Haspin_kinase"/>
    <property type="match status" value="1"/>
</dbReference>
<dbReference type="GO" id="GO:0072354">
    <property type="term" value="F:histone H3T3 kinase activity"/>
    <property type="evidence" value="ECO:0007669"/>
    <property type="project" value="TreeGrafter"/>
</dbReference>
<feature type="compositionally biased region" description="Basic and acidic residues" evidence="9">
    <location>
        <begin position="50"/>
        <end position="81"/>
    </location>
</feature>
<accession>A0A319DH64</accession>
<evidence type="ECO:0000313" key="11">
    <source>
        <dbReference type="EMBL" id="PYH96785.1"/>
    </source>
</evidence>
<feature type="compositionally biased region" description="Pro residues" evidence="9">
    <location>
        <begin position="577"/>
        <end position="586"/>
    </location>
</feature>
<feature type="compositionally biased region" description="Polar residues" evidence="9">
    <location>
        <begin position="1"/>
        <end position="17"/>
    </location>
</feature>
<dbReference type="Gene3D" id="3.30.200.20">
    <property type="entry name" value="Phosphorylase Kinase, domain 1"/>
    <property type="match status" value="1"/>
</dbReference>
<keyword evidence="2" id="KW-0723">Serine/threonine-protein kinase</keyword>
<feature type="domain" description="Serine/threonine-protein kinase haspin C-terminal" evidence="10">
    <location>
        <begin position="504"/>
        <end position="611"/>
    </location>
</feature>
<proteinExistence type="predicted"/>
<dbReference type="InterPro" id="IPR024604">
    <property type="entry name" value="GSG2_C"/>
</dbReference>
<feature type="compositionally biased region" description="Low complexity" evidence="9">
    <location>
        <begin position="124"/>
        <end position="141"/>
    </location>
</feature>
<evidence type="ECO:0000256" key="9">
    <source>
        <dbReference type="SAM" id="MobiDB-lite"/>
    </source>
</evidence>
<keyword evidence="4" id="KW-0547">Nucleotide-binding</keyword>
<feature type="compositionally biased region" description="Acidic residues" evidence="9">
    <location>
        <begin position="87"/>
        <end position="106"/>
    </location>
</feature>
<evidence type="ECO:0000256" key="2">
    <source>
        <dbReference type="ARBA" id="ARBA00022527"/>
    </source>
</evidence>
<dbReference type="EC" id="2.7.11.1" evidence="1"/>
<reference evidence="11 12" key="1">
    <citation type="submission" date="2018-02" db="EMBL/GenBank/DDBJ databases">
        <title>The genomes of Aspergillus section Nigri reveals drivers in fungal speciation.</title>
        <authorList>
            <consortium name="DOE Joint Genome Institute"/>
            <person name="Vesth T.C."/>
            <person name="Nybo J."/>
            <person name="Theobald S."/>
            <person name="Brandl J."/>
            <person name="Frisvad J.C."/>
            <person name="Nielsen K.F."/>
            <person name="Lyhne E.K."/>
            <person name="Kogle M.E."/>
            <person name="Kuo A."/>
            <person name="Riley R."/>
            <person name="Clum A."/>
            <person name="Nolan M."/>
            <person name="Lipzen A."/>
            <person name="Salamov A."/>
            <person name="Henrissat B."/>
            <person name="Wiebenga A."/>
            <person name="De vries R.P."/>
            <person name="Grigoriev I.V."/>
            <person name="Mortensen U.H."/>
            <person name="Andersen M.R."/>
            <person name="Baker S.E."/>
        </authorList>
    </citation>
    <scope>NUCLEOTIDE SEQUENCE [LARGE SCALE GENOMIC DNA]</scope>
    <source>
        <strain evidence="11 12">CBS 707.79</strain>
    </source>
</reference>
<dbReference type="GO" id="GO:0005524">
    <property type="term" value="F:ATP binding"/>
    <property type="evidence" value="ECO:0007669"/>
    <property type="project" value="UniProtKB-KW"/>
</dbReference>
<dbReference type="OrthoDB" id="5327538at2759"/>
<dbReference type="GO" id="GO:0035556">
    <property type="term" value="P:intracellular signal transduction"/>
    <property type="evidence" value="ECO:0007669"/>
    <property type="project" value="TreeGrafter"/>
</dbReference>
<dbReference type="GO" id="GO:0000278">
    <property type="term" value="P:mitotic cell cycle"/>
    <property type="evidence" value="ECO:0007669"/>
    <property type="project" value="TreeGrafter"/>
</dbReference>
<dbReference type="GO" id="GO:0005634">
    <property type="term" value="C:nucleus"/>
    <property type="evidence" value="ECO:0007669"/>
    <property type="project" value="TreeGrafter"/>
</dbReference>
<gene>
    <name evidence="11" type="ORF">BO71DRAFT_481734</name>
</gene>
<feature type="compositionally biased region" description="Basic and acidic residues" evidence="9">
    <location>
        <begin position="180"/>
        <end position="189"/>
    </location>
</feature>
<evidence type="ECO:0000256" key="4">
    <source>
        <dbReference type="ARBA" id="ARBA00022741"/>
    </source>
</evidence>
<dbReference type="Gene3D" id="1.10.510.10">
    <property type="entry name" value="Transferase(Phosphotransferase) domain 1"/>
    <property type="match status" value="1"/>
</dbReference>
<feature type="compositionally biased region" description="Polar residues" evidence="9">
    <location>
        <begin position="143"/>
        <end position="156"/>
    </location>
</feature>
<dbReference type="AlphaFoldDB" id="A0A319DH64"/>
<comment type="catalytic activity">
    <reaction evidence="8">
        <text>L-seryl-[protein] + ATP = O-phospho-L-seryl-[protein] + ADP + H(+)</text>
        <dbReference type="Rhea" id="RHEA:17989"/>
        <dbReference type="Rhea" id="RHEA-COMP:9863"/>
        <dbReference type="Rhea" id="RHEA-COMP:11604"/>
        <dbReference type="ChEBI" id="CHEBI:15378"/>
        <dbReference type="ChEBI" id="CHEBI:29999"/>
        <dbReference type="ChEBI" id="CHEBI:30616"/>
        <dbReference type="ChEBI" id="CHEBI:83421"/>
        <dbReference type="ChEBI" id="CHEBI:456216"/>
        <dbReference type="EC" id="2.7.11.1"/>
    </reaction>
</comment>
<dbReference type="VEuPathDB" id="FungiDB:BO71DRAFT_481734"/>
<organism evidence="11 12">
    <name type="scientific">Aspergillus ellipticus CBS 707.79</name>
    <dbReference type="NCBI Taxonomy" id="1448320"/>
    <lineage>
        <taxon>Eukaryota</taxon>
        <taxon>Fungi</taxon>
        <taxon>Dikarya</taxon>
        <taxon>Ascomycota</taxon>
        <taxon>Pezizomycotina</taxon>
        <taxon>Eurotiomycetes</taxon>
        <taxon>Eurotiomycetidae</taxon>
        <taxon>Eurotiales</taxon>
        <taxon>Aspergillaceae</taxon>
        <taxon>Aspergillus</taxon>
        <taxon>Aspergillus subgen. Circumdati</taxon>
    </lineage>
</organism>
<name>A0A319DH64_9EURO</name>
<protein>
    <recommendedName>
        <fullName evidence="1">non-specific serine/threonine protein kinase</fullName>
        <ecNumber evidence="1">2.7.11.1</ecNumber>
    </recommendedName>
</protein>
<keyword evidence="5" id="KW-0418">Kinase</keyword>
<sequence>MPSPSSPVTAGDTTPGQWNPRPTRPRTGAQRRVYGKRKVDAPRAVFEQRSPARDLEKKEKKIEQDAVDGIRVKLAEVRIEETPVPPEIEETEDEEDKASEAVESESEAPTPEETHTPNPEPQDEQTTIEQTTIEQTPIEQTSAEKTSTEQNAEQPTPRNPPNETKRYETMVEVRITARAPSERPRRQTQETESTTESSGKRTTKKIKPAPRLSAGFVTDDKANAYVRAILDEALSSVAAQSVQKFESWAARAGNFLEVVKLAEGSYGEVYKLRLREELCKKEMSKSKLARLMAYGDGVFKVVPLRAKSGLGSKKFTSIDEIVSEVKMLKYLDPIPGFARFREIHVVQGRFPESFQMAWDHYKKTKDDCLNPNPSSKRAYPDTQLWAIIEMDDAGCELEKFSWSSIFQIYDIFWGVAMALARAEEYALFEHRDLHLGNVCIRSTRPGGSMDPPTDHELLNQSHTSGFGLSTLETTIIDYSLSRAELRLSDKTEIVEVASSDLDKKEIFDAIGRDDDEILLRNTYRYMRATLYHGNPLQTEKCADIPGIWSEYAPGTNIVWLVFLLKNLLKNRKSEPSVSPPPPPPTRQPLAPRSANKGVKAAGNSGKKDSKPKTAAAAAAVTVTAETQEYITQLKKTLEDRLNAVLELLDLDHGHEDMCCAADLVAYAIDSQWLGERDFF</sequence>
<feature type="region of interest" description="Disordered" evidence="9">
    <location>
        <begin position="572"/>
        <end position="612"/>
    </location>
</feature>
<keyword evidence="6" id="KW-0067">ATP-binding</keyword>
<dbReference type="PANTHER" id="PTHR24419:SF18">
    <property type="entry name" value="SERINE_THREONINE-PROTEIN KINASE HASPIN"/>
    <property type="match status" value="1"/>
</dbReference>
<evidence type="ECO:0000313" key="12">
    <source>
        <dbReference type="Proteomes" id="UP000247810"/>
    </source>
</evidence>
<evidence type="ECO:0000256" key="6">
    <source>
        <dbReference type="ARBA" id="ARBA00022840"/>
    </source>
</evidence>
<evidence type="ECO:0000256" key="1">
    <source>
        <dbReference type="ARBA" id="ARBA00012513"/>
    </source>
</evidence>
<feature type="region of interest" description="Disordered" evidence="9">
    <location>
        <begin position="1"/>
        <end position="209"/>
    </location>
</feature>
<keyword evidence="12" id="KW-1185">Reference proteome</keyword>
<dbReference type="InterPro" id="IPR011009">
    <property type="entry name" value="Kinase-like_dom_sf"/>
</dbReference>
<dbReference type="STRING" id="1448320.A0A319DH64"/>
<dbReference type="FunFam" id="1.10.510.10:FF:000961">
    <property type="entry name" value="Putative serine/threonine-protein kinase haspin homolog"/>
    <property type="match status" value="1"/>
</dbReference>
<dbReference type="SMART" id="SM01331">
    <property type="entry name" value="DUF3635"/>
    <property type="match status" value="1"/>
</dbReference>
<evidence type="ECO:0000256" key="8">
    <source>
        <dbReference type="ARBA" id="ARBA00048679"/>
    </source>
</evidence>
<evidence type="ECO:0000256" key="7">
    <source>
        <dbReference type="ARBA" id="ARBA00047899"/>
    </source>
</evidence>
<evidence type="ECO:0000259" key="10">
    <source>
        <dbReference type="SMART" id="SM01331"/>
    </source>
</evidence>
<dbReference type="SUPFAM" id="SSF56112">
    <property type="entry name" value="Protein kinase-like (PK-like)"/>
    <property type="match status" value="1"/>
</dbReference>
<dbReference type="Proteomes" id="UP000247810">
    <property type="component" value="Unassembled WGS sequence"/>
</dbReference>
<dbReference type="GO" id="GO:0005737">
    <property type="term" value="C:cytoplasm"/>
    <property type="evidence" value="ECO:0007669"/>
    <property type="project" value="TreeGrafter"/>
</dbReference>
<evidence type="ECO:0000256" key="5">
    <source>
        <dbReference type="ARBA" id="ARBA00022777"/>
    </source>
</evidence>
<comment type="catalytic activity">
    <reaction evidence="7">
        <text>L-threonyl-[protein] + ATP = O-phospho-L-threonyl-[protein] + ADP + H(+)</text>
        <dbReference type="Rhea" id="RHEA:46608"/>
        <dbReference type="Rhea" id="RHEA-COMP:11060"/>
        <dbReference type="Rhea" id="RHEA-COMP:11605"/>
        <dbReference type="ChEBI" id="CHEBI:15378"/>
        <dbReference type="ChEBI" id="CHEBI:30013"/>
        <dbReference type="ChEBI" id="CHEBI:30616"/>
        <dbReference type="ChEBI" id="CHEBI:61977"/>
        <dbReference type="ChEBI" id="CHEBI:456216"/>
        <dbReference type="EC" id="2.7.11.1"/>
    </reaction>
</comment>